<evidence type="ECO:0000256" key="5">
    <source>
        <dbReference type="HAMAP-Rule" id="MF_03210"/>
    </source>
</evidence>
<dbReference type="PANTHER" id="PTHR42938">
    <property type="entry name" value="FORMATE DEHYDROGENASE 1"/>
    <property type="match status" value="1"/>
</dbReference>
<keyword evidence="5" id="KW-0963">Cytoplasm</keyword>
<evidence type="ECO:0000259" key="6">
    <source>
        <dbReference type="Pfam" id="PF00389"/>
    </source>
</evidence>
<evidence type="ECO:0000256" key="4">
    <source>
        <dbReference type="ARBA" id="ARBA00023027"/>
    </source>
</evidence>
<dbReference type="Pfam" id="PF02826">
    <property type="entry name" value="2-Hacid_dh_C"/>
    <property type="match status" value="1"/>
</dbReference>
<dbReference type="InterPro" id="IPR033689">
    <property type="entry name" value="FDH_NAD-dep"/>
</dbReference>
<evidence type="ECO:0000313" key="9">
    <source>
        <dbReference type="Proteomes" id="UP001240984"/>
    </source>
</evidence>
<dbReference type="PROSITE" id="PS00065">
    <property type="entry name" value="D_2_HYDROXYACID_DH_1"/>
    <property type="match status" value="1"/>
</dbReference>
<protein>
    <recommendedName>
        <fullName evidence="2 5">Formate dehydrogenase</fullName>
        <shortName evidence="5">FDH</shortName>
        <ecNumber evidence="2 5">1.17.1.9</ecNumber>
    </recommendedName>
    <alternativeName>
        <fullName evidence="5">NAD-dependent formate dehydrogenase</fullName>
    </alternativeName>
</protein>
<comment type="subunit">
    <text evidence="5">Homodimer.</text>
</comment>
<dbReference type="InterPro" id="IPR029752">
    <property type="entry name" value="D-isomer_DH_CS1"/>
</dbReference>
<feature type="binding site" evidence="5">
    <location>
        <begin position="202"/>
        <end position="203"/>
    </location>
    <ligand>
        <name>NAD(+)</name>
        <dbReference type="ChEBI" id="CHEBI:57540"/>
    </ligand>
</feature>
<feature type="binding site" evidence="5">
    <location>
        <position position="123"/>
    </location>
    <ligand>
        <name>substrate</name>
    </ligand>
</feature>
<dbReference type="SUPFAM" id="SSF51735">
    <property type="entry name" value="NAD(P)-binding Rossmann-fold domains"/>
    <property type="match status" value="1"/>
</dbReference>
<evidence type="ECO:0000256" key="2">
    <source>
        <dbReference type="ARBA" id="ARBA00013128"/>
    </source>
</evidence>
<dbReference type="Proteomes" id="UP001240984">
    <property type="component" value="Unassembled WGS sequence"/>
</dbReference>
<proteinExistence type="inferred from homology"/>
<gene>
    <name evidence="8" type="ORF">J2S43_001746</name>
</gene>
<feature type="binding site" evidence="5">
    <location>
        <position position="283"/>
    </location>
    <ligand>
        <name>NAD(+)</name>
        <dbReference type="ChEBI" id="CHEBI:57540"/>
    </ligand>
</feature>
<dbReference type="HAMAP" id="MF_03210">
    <property type="entry name" value="Formate_dehydrogenase"/>
    <property type="match status" value="1"/>
</dbReference>
<comment type="similarity">
    <text evidence="5">Belongs to the D-isomer specific 2-hydroxyacid dehydrogenase family. FDH subfamily.</text>
</comment>
<dbReference type="EC" id="1.17.1.9" evidence="2 5"/>
<dbReference type="InterPro" id="IPR036291">
    <property type="entry name" value="NAD(P)-bd_dom_sf"/>
</dbReference>
<dbReference type="Gene3D" id="3.40.50.720">
    <property type="entry name" value="NAD(P)-binding Rossmann-like Domain"/>
    <property type="match status" value="2"/>
</dbReference>
<keyword evidence="4 5" id="KW-0520">NAD</keyword>
<feature type="binding site" evidence="5">
    <location>
        <begin position="333"/>
        <end position="336"/>
    </location>
    <ligand>
        <name>NAD(+)</name>
        <dbReference type="ChEBI" id="CHEBI:57540"/>
    </ligand>
</feature>
<feature type="domain" description="D-isomer specific 2-hydroxyacid dehydrogenase catalytic" evidence="6">
    <location>
        <begin position="68"/>
        <end position="364"/>
    </location>
</feature>
<comment type="function">
    <text evidence="5">Catalyzes the NAD(+)-dependent oxidation of formate to carbon dioxide. Formate oxidation is the final step in the methanol oxidation pathway in methylotrophic microorganisms. Has a role in the detoxification of exogenous formate in non-methylotrophic organisms.</text>
</comment>
<dbReference type="RefSeq" id="WP_306828256.1">
    <property type="nucleotide sequence ID" value="NZ_JAUSRA010000001.1"/>
</dbReference>
<dbReference type="PANTHER" id="PTHR42938:SF9">
    <property type="entry name" value="FORMATE DEHYDROGENASE 1"/>
    <property type="match status" value="1"/>
</dbReference>
<name>A0ABT9MPC0_9ACTN</name>
<evidence type="ECO:0000256" key="1">
    <source>
        <dbReference type="ARBA" id="ARBA00000455"/>
    </source>
</evidence>
<feature type="binding site" evidence="5">
    <location>
        <position position="381"/>
    </location>
    <ligand>
        <name>NAD(+)</name>
        <dbReference type="ChEBI" id="CHEBI:57540"/>
    </ligand>
</feature>
<dbReference type="EMBL" id="JAUSRA010000001">
    <property type="protein sequence ID" value="MDP9793234.1"/>
    <property type="molecule type" value="Genomic_DNA"/>
</dbReference>
<dbReference type="SUPFAM" id="SSF52283">
    <property type="entry name" value="Formate/glycerate dehydrogenase catalytic domain-like"/>
    <property type="match status" value="1"/>
</dbReference>
<dbReference type="InterPro" id="IPR006139">
    <property type="entry name" value="D-isomer_2_OHA_DH_cat_dom"/>
</dbReference>
<evidence type="ECO:0000256" key="3">
    <source>
        <dbReference type="ARBA" id="ARBA00023002"/>
    </source>
</evidence>
<keyword evidence="9" id="KW-1185">Reference proteome</keyword>
<accession>A0ABT9MPC0</accession>
<feature type="binding site" evidence="5">
    <location>
        <position position="222"/>
    </location>
    <ligand>
        <name>NAD(+)</name>
        <dbReference type="ChEBI" id="CHEBI:57540"/>
    </ligand>
</feature>
<dbReference type="Pfam" id="PF00389">
    <property type="entry name" value="2-Hacid_dh"/>
    <property type="match status" value="1"/>
</dbReference>
<feature type="binding site" evidence="5">
    <location>
        <position position="309"/>
    </location>
    <ligand>
        <name>NAD(+)</name>
        <dbReference type="ChEBI" id="CHEBI:57540"/>
    </ligand>
</feature>
<evidence type="ECO:0000313" key="8">
    <source>
        <dbReference type="EMBL" id="MDP9793234.1"/>
    </source>
</evidence>
<feature type="site" description="Important for catalytic activity" evidence="5">
    <location>
        <position position="333"/>
    </location>
</feature>
<organism evidence="8 9">
    <name type="scientific">Catenuloplanes nepalensis</name>
    <dbReference type="NCBI Taxonomy" id="587533"/>
    <lineage>
        <taxon>Bacteria</taxon>
        <taxon>Bacillati</taxon>
        <taxon>Actinomycetota</taxon>
        <taxon>Actinomycetes</taxon>
        <taxon>Micromonosporales</taxon>
        <taxon>Micromonosporaceae</taxon>
        <taxon>Catenuloplanes</taxon>
    </lineage>
</organism>
<comment type="catalytic activity">
    <reaction evidence="1 5">
        <text>formate + NAD(+) = CO2 + NADH</text>
        <dbReference type="Rhea" id="RHEA:15985"/>
        <dbReference type="ChEBI" id="CHEBI:15740"/>
        <dbReference type="ChEBI" id="CHEBI:16526"/>
        <dbReference type="ChEBI" id="CHEBI:57540"/>
        <dbReference type="ChEBI" id="CHEBI:57945"/>
        <dbReference type="EC" id="1.17.1.9"/>
    </reaction>
</comment>
<feature type="site" description="Important for catalytic activity" evidence="5">
    <location>
        <position position="285"/>
    </location>
</feature>
<dbReference type="InterPro" id="IPR006140">
    <property type="entry name" value="D-isomer_DH_NAD-bd"/>
</dbReference>
<evidence type="ECO:0000259" key="7">
    <source>
        <dbReference type="Pfam" id="PF02826"/>
    </source>
</evidence>
<feature type="binding site" evidence="5">
    <location>
        <position position="147"/>
    </location>
    <ligand>
        <name>substrate</name>
    </ligand>
</feature>
<dbReference type="CDD" id="cd05302">
    <property type="entry name" value="FDH"/>
    <property type="match status" value="1"/>
</dbReference>
<sequence length="385" mass="42173">MAKVLCVLYPDPVSGYPTEYARDGLPRLDHYPGGQTVPSPEKIDFMPGALLGSVTGELGLRGYLESLGHELVVTSDKEGPDSEFERHLPDAEIVISQPFWPAYLTPERLAKAPLLKLAITAGIGSDHVDLSAAIAHRVTVAEVTYSNSISVSEHVVMMILALVRNYLPSHQWVRDGGWNIADCAARSYDLEGMDVGTVAAGRIGLAVLRRLRPFDVRLHYYDRHRLPAEVEEELNLTWHDSVESMAAVCDVVTINCPLHPETEGMFGDALIGAMKRGAYLVNTARGKICDREAIVRALESGHLAGYAGDVWYPQPAPADHPWRTMPHHGMTPHISGTTLTAQARYAAGTREILESYFQGRPLRDEYLIVDSGALAGTGQHSYSAR</sequence>
<comment type="subcellular location">
    <subcellularLocation>
        <location evidence="5">Cytoplasm</location>
    </subcellularLocation>
</comment>
<comment type="caution">
    <text evidence="8">The sequence shown here is derived from an EMBL/GenBank/DDBJ whole genome shotgun (WGS) entry which is preliminary data.</text>
</comment>
<dbReference type="GO" id="GO:0008863">
    <property type="term" value="F:formate dehydrogenase (NAD+) activity"/>
    <property type="evidence" value="ECO:0007669"/>
    <property type="project" value="UniProtKB-EC"/>
</dbReference>
<feature type="binding site" evidence="5">
    <location>
        <begin position="257"/>
        <end position="261"/>
    </location>
    <ligand>
        <name>NAD(+)</name>
        <dbReference type="ChEBI" id="CHEBI:57540"/>
    </ligand>
</feature>
<dbReference type="InterPro" id="IPR029753">
    <property type="entry name" value="D-isomer_DH_CS"/>
</dbReference>
<dbReference type="NCBIfam" id="NF005750">
    <property type="entry name" value="PRK07574.1"/>
    <property type="match status" value="1"/>
</dbReference>
<keyword evidence="3 5" id="KW-0560">Oxidoreductase</keyword>
<feature type="domain" description="D-isomer specific 2-hydroxyacid dehydrogenase NAD-binding" evidence="7">
    <location>
        <begin position="156"/>
        <end position="335"/>
    </location>
</feature>
<dbReference type="PROSITE" id="PS00671">
    <property type="entry name" value="D_2_HYDROXYACID_DH_3"/>
    <property type="match status" value="1"/>
</dbReference>
<feature type="binding site" evidence="5">
    <location>
        <position position="148"/>
    </location>
    <ligand>
        <name>NAD(+)</name>
        <dbReference type="ChEBI" id="CHEBI:57540"/>
    </ligand>
</feature>
<reference evidence="8 9" key="1">
    <citation type="submission" date="2023-07" db="EMBL/GenBank/DDBJ databases">
        <title>Sequencing the genomes of 1000 actinobacteria strains.</title>
        <authorList>
            <person name="Klenk H.-P."/>
        </authorList>
    </citation>
    <scope>NUCLEOTIDE SEQUENCE [LARGE SCALE GENOMIC DNA]</scope>
    <source>
        <strain evidence="8 9">DSM 44710</strain>
    </source>
</reference>